<dbReference type="AlphaFoldDB" id="A0A382N0Y4"/>
<keyword evidence="7 10" id="KW-1133">Transmembrane helix</keyword>
<dbReference type="CDD" id="cd06163">
    <property type="entry name" value="S2P-M50_PDZ_RseP-like"/>
    <property type="match status" value="1"/>
</dbReference>
<evidence type="ECO:0000256" key="1">
    <source>
        <dbReference type="ARBA" id="ARBA00001947"/>
    </source>
</evidence>
<evidence type="ECO:0000256" key="6">
    <source>
        <dbReference type="ARBA" id="ARBA00022833"/>
    </source>
</evidence>
<dbReference type="GO" id="GO:0016020">
    <property type="term" value="C:membrane"/>
    <property type="evidence" value="ECO:0007669"/>
    <property type="project" value="UniProtKB-SubCell"/>
</dbReference>
<protein>
    <recommendedName>
        <fullName evidence="11">Peptidase M50 domain-containing protein</fullName>
    </recommendedName>
</protein>
<proteinExistence type="predicted"/>
<feature type="domain" description="Peptidase M50" evidence="11">
    <location>
        <begin position="11"/>
        <end position="122"/>
    </location>
</feature>
<keyword evidence="9 10" id="KW-0472">Membrane</keyword>
<dbReference type="InterPro" id="IPR004387">
    <property type="entry name" value="Pept_M50_Zn"/>
</dbReference>
<feature type="transmembrane region" description="Helical" evidence="10">
    <location>
        <begin position="6"/>
        <end position="29"/>
    </location>
</feature>
<dbReference type="GO" id="GO:0006508">
    <property type="term" value="P:proteolysis"/>
    <property type="evidence" value="ECO:0007669"/>
    <property type="project" value="UniProtKB-KW"/>
</dbReference>
<keyword evidence="5" id="KW-0378">Hydrolase</keyword>
<gene>
    <name evidence="12" type="ORF">METZ01_LOCUS307560</name>
</gene>
<keyword evidence="6" id="KW-0862">Zinc</keyword>
<feature type="transmembrane region" description="Helical" evidence="10">
    <location>
        <begin position="95"/>
        <end position="128"/>
    </location>
</feature>
<name>A0A382N0Y4_9ZZZZ</name>
<dbReference type="EMBL" id="UINC01097197">
    <property type="protein sequence ID" value="SVC54706.1"/>
    <property type="molecule type" value="Genomic_DNA"/>
</dbReference>
<keyword evidence="3" id="KW-0645">Protease</keyword>
<dbReference type="Pfam" id="PF02163">
    <property type="entry name" value="Peptidase_M50"/>
    <property type="match status" value="1"/>
</dbReference>
<reference evidence="12" key="1">
    <citation type="submission" date="2018-05" db="EMBL/GenBank/DDBJ databases">
        <authorList>
            <person name="Lanie J.A."/>
            <person name="Ng W.-L."/>
            <person name="Kazmierczak K.M."/>
            <person name="Andrzejewski T.M."/>
            <person name="Davidsen T.M."/>
            <person name="Wayne K.J."/>
            <person name="Tettelin H."/>
            <person name="Glass J.I."/>
            <person name="Rusch D."/>
            <person name="Podicherti R."/>
            <person name="Tsui H.-C.T."/>
            <person name="Winkler M.E."/>
        </authorList>
    </citation>
    <scope>NUCLEOTIDE SEQUENCE</scope>
</reference>
<evidence type="ECO:0000256" key="4">
    <source>
        <dbReference type="ARBA" id="ARBA00022692"/>
    </source>
</evidence>
<accession>A0A382N0Y4</accession>
<dbReference type="InterPro" id="IPR008915">
    <property type="entry name" value="Peptidase_M50"/>
</dbReference>
<keyword evidence="8" id="KW-0482">Metalloprotease</keyword>
<evidence type="ECO:0000256" key="8">
    <source>
        <dbReference type="ARBA" id="ARBA00023049"/>
    </source>
</evidence>
<dbReference type="PANTHER" id="PTHR42837:SF2">
    <property type="entry name" value="MEMBRANE METALLOPROTEASE ARASP2, CHLOROPLASTIC-RELATED"/>
    <property type="match status" value="1"/>
</dbReference>
<feature type="non-terminal residue" evidence="12">
    <location>
        <position position="1"/>
    </location>
</feature>
<dbReference type="GO" id="GO:0004222">
    <property type="term" value="F:metalloendopeptidase activity"/>
    <property type="evidence" value="ECO:0007669"/>
    <property type="project" value="InterPro"/>
</dbReference>
<evidence type="ECO:0000256" key="2">
    <source>
        <dbReference type="ARBA" id="ARBA00004141"/>
    </source>
</evidence>
<evidence type="ECO:0000259" key="11">
    <source>
        <dbReference type="Pfam" id="PF02163"/>
    </source>
</evidence>
<comment type="subcellular location">
    <subcellularLocation>
        <location evidence="2">Membrane</location>
        <topology evidence="2">Multi-pass membrane protein</topology>
    </subcellularLocation>
</comment>
<keyword evidence="4 10" id="KW-0812">Transmembrane</keyword>
<evidence type="ECO:0000256" key="9">
    <source>
        <dbReference type="ARBA" id="ARBA00023136"/>
    </source>
</evidence>
<comment type="cofactor">
    <cofactor evidence="1">
        <name>Zn(2+)</name>
        <dbReference type="ChEBI" id="CHEBI:29105"/>
    </cofactor>
</comment>
<organism evidence="12">
    <name type="scientific">marine metagenome</name>
    <dbReference type="NCBI Taxonomy" id="408172"/>
    <lineage>
        <taxon>unclassified sequences</taxon>
        <taxon>metagenomes</taxon>
        <taxon>ecological metagenomes</taxon>
    </lineage>
</organism>
<evidence type="ECO:0000256" key="5">
    <source>
        <dbReference type="ARBA" id="ARBA00022801"/>
    </source>
</evidence>
<sequence length="129" mass="14268">VSNFLYSAGGFIIAVGVLVTFHELGHFSVARLFGVKILRFSIGFGRPLWRRQYGVDQTEFVVSLIPLGGYVRMLDEREGEVAGMERDRAFNRQSLLIRSAIVVAGPFANFLLAALLYWIALVIGIAGFS</sequence>
<evidence type="ECO:0000256" key="7">
    <source>
        <dbReference type="ARBA" id="ARBA00022989"/>
    </source>
</evidence>
<evidence type="ECO:0000256" key="10">
    <source>
        <dbReference type="SAM" id="Phobius"/>
    </source>
</evidence>
<evidence type="ECO:0000313" key="12">
    <source>
        <dbReference type="EMBL" id="SVC54706.1"/>
    </source>
</evidence>
<evidence type="ECO:0000256" key="3">
    <source>
        <dbReference type="ARBA" id="ARBA00022670"/>
    </source>
</evidence>
<feature type="non-terminal residue" evidence="12">
    <location>
        <position position="129"/>
    </location>
</feature>
<dbReference type="PANTHER" id="PTHR42837">
    <property type="entry name" value="REGULATOR OF SIGMA-E PROTEASE RSEP"/>
    <property type="match status" value="1"/>
</dbReference>